<dbReference type="InterPro" id="IPR011079">
    <property type="entry name" value="Ala_racemase_C"/>
</dbReference>
<dbReference type="InterPro" id="IPR009006">
    <property type="entry name" value="Ala_racemase/Decarboxylase_C"/>
</dbReference>
<dbReference type="InterPro" id="IPR001608">
    <property type="entry name" value="Ala_racemase_N"/>
</dbReference>
<dbReference type="HAMAP" id="MF_01201">
    <property type="entry name" value="Ala_racemase"/>
    <property type="match status" value="1"/>
</dbReference>
<dbReference type="AlphaFoldDB" id="A0A1H9LPD0"/>
<dbReference type="Gene3D" id="3.20.20.10">
    <property type="entry name" value="Alanine racemase"/>
    <property type="match status" value="1"/>
</dbReference>
<dbReference type="Pfam" id="PF00842">
    <property type="entry name" value="Ala_racemase_C"/>
    <property type="match status" value="1"/>
</dbReference>
<name>A0A1H9LPD0_9BACI</name>
<dbReference type="UniPathway" id="UPA00042">
    <property type="reaction ID" value="UER00497"/>
</dbReference>
<keyword evidence="4 5" id="KW-0413">Isomerase</keyword>
<evidence type="ECO:0000259" key="8">
    <source>
        <dbReference type="SMART" id="SM01005"/>
    </source>
</evidence>
<dbReference type="Pfam" id="PF01168">
    <property type="entry name" value="Ala_racemase_N"/>
    <property type="match status" value="1"/>
</dbReference>
<evidence type="ECO:0000256" key="1">
    <source>
        <dbReference type="ARBA" id="ARBA00000316"/>
    </source>
</evidence>
<dbReference type="OrthoDB" id="9813814at2"/>
<feature type="active site" description="Proton acceptor; specific for D-alanine" evidence="5">
    <location>
        <position position="40"/>
    </location>
</feature>
<dbReference type="Proteomes" id="UP000199427">
    <property type="component" value="Unassembled WGS sequence"/>
</dbReference>
<evidence type="ECO:0000256" key="3">
    <source>
        <dbReference type="ARBA" id="ARBA00022898"/>
    </source>
</evidence>
<comment type="similarity">
    <text evidence="5">Belongs to the alanine racemase family.</text>
</comment>
<reference evidence="9 10" key="1">
    <citation type="submission" date="2016-10" db="EMBL/GenBank/DDBJ databases">
        <authorList>
            <person name="de Groot N.N."/>
        </authorList>
    </citation>
    <scope>NUCLEOTIDE SEQUENCE [LARGE SCALE GENOMIC DNA]</scope>
    <source>
        <strain evidence="9 10">DSM 21633</strain>
    </source>
</reference>
<dbReference type="CDD" id="cd00430">
    <property type="entry name" value="PLPDE_III_AR"/>
    <property type="match status" value="1"/>
</dbReference>
<evidence type="ECO:0000256" key="7">
    <source>
        <dbReference type="PIRSR" id="PIRSR600821-52"/>
    </source>
</evidence>
<dbReference type="GO" id="GO:0005829">
    <property type="term" value="C:cytosol"/>
    <property type="evidence" value="ECO:0007669"/>
    <property type="project" value="TreeGrafter"/>
</dbReference>
<dbReference type="GO" id="GO:0030632">
    <property type="term" value="P:D-alanine biosynthetic process"/>
    <property type="evidence" value="ECO:0007669"/>
    <property type="project" value="UniProtKB-UniRule"/>
</dbReference>
<protein>
    <recommendedName>
        <fullName evidence="5">Alanine racemase</fullName>
        <ecNumber evidence="5">5.1.1.1</ecNumber>
    </recommendedName>
</protein>
<dbReference type="PROSITE" id="PS00395">
    <property type="entry name" value="ALANINE_RACEMASE"/>
    <property type="match status" value="1"/>
</dbReference>
<comment type="pathway">
    <text evidence="5">Amino-acid biosynthesis; D-alanine biosynthesis; D-alanine from L-alanine: step 1/1.</text>
</comment>
<feature type="binding site" evidence="5 7">
    <location>
        <position position="136"/>
    </location>
    <ligand>
        <name>substrate</name>
    </ligand>
</feature>
<feature type="binding site" evidence="5 7">
    <location>
        <position position="314"/>
    </location>
    <ligand>
        <name>substrate</name>
    </ligand>
</feature>
<dbReference type="EC" id="5.1.1.1" evidence="5"/>
<dbReference type="GO" id="GO:0008784">
    <property type="term" value="F:alanine racemase activity"/>
    <property type="evidence" value="ECO:0007669"/>
    <property type="project" value="UniProtKB-UniRule"/>
</dbReference>
<keyword evidence="10" id="KW-1185">Reference proteome</keyword>
<feature type="modified residue" description="N6-(pyridoxal phosphate)lysine" evidence="5 6">
    <location>
        <position position="40"/>
    </location>
</feature>
<feature type="domain" description="Alanine racemase C-terminal" evidence="8">
    <location>
        <begin position="246"/>
        <end position="371"/>
    </location>
</feature>
<organism evidence="9 10">
    <name type="scientific">Piscibacillus halophilus</name>
    <dbReference type="NCBI Taxonomy" id="571933"/>
    <lineage>
        <taxon>Bacteria</taxon>
        <taxon>Bacillati</taxon>
        <taxon>Bacillota</taxon>
        <taxon>Bacilli</taxon>
        <taxon>Bacillales</taxon>
        <taxon>Bacillaceae</taxon>
        <taxon>Piscibacillus</taxon>
    </lineage>
</organism>
<evidence type="ECO:0000256" key="4">
    <source>
        <dbReference type="ARBA" id="ARBA00023235"/>
    </source>
</evidence>
<evidence type="ECO:0000313" key="10">
    <source>
        <dbReference type="Proteomes" id="UP000199427"/>
    </source>
</evidence>
<dbReference type="SUPFAM" id="SSF51419">
    <property type="entry name" value="PLP-binding barrel"/>
    <property type="match status" value="1"/>
</dbReference>
<dbReference type="InterPro" id="IPR029066">
    <property type="entry name" value="PLP-binding_barrel"/>
</dbReference>
<sequence>MDKAGYHRDTWAEIDLEAIRHNVEEIKNHLKDKEVFAVVKADAYGHGEVEVAQAALEAGATTLAVSILDEAIRLREHFSNVPILVMGWTNPEYADIAAQNNITLTAFQTDWVHQANEHLTDQDLSIHLKVDTGMGRIGIRSVEEAYDVIRACDRTNIFITGVFTHFATADEPDFKYYHQQLGAFKQWLKQVKPHLPDSITVHIGNSAASMRFPNDMYDGVRFGISMYGLYPSKHVKEEQTILLKPAFALYSRLIHVKKIQKGDAISYGATYRASEDEWIGTIPIGYGDGWIRKLQSINVLINGQKHPIVGRICMDQCMIKLDQSYDVGTRVTLIGCEQNATVSMDDVADHLETINYEIPCMLGKRIPRYYINM</sequence>
<dbReference type="InterPro" id="IPR020622">
    <property type="entry name" value="Ala_racemase_pyridoxalP-BS"/>
</dbReference>
<keyword evidence="3 5" id="KW-0663">Pyridoxal phosphate</keyword>
<evidence type="ECO:0000256" key="5">
    <source>
        <dbReference type="HAMAP-Rule" id="MF_01201"/>
    </source>
</evidence>
<dbReference type="EMBL" id="FOES01000050">
    <property type="protein sequence ID" value="SER13276.1"/>
    <property type="molecule type" value="Genomic_DNA"/>
</dbReference>
<comment type="catalytic activity">
    <reaction evidence="1 5">
        <text>L-alanine = D-alanine</text>
        <dbReference type="Rhea" id="RHEA:20249"/>
        <dbReference type="ChEBI" id="CHEBI:57416"/>
        <dbReference type="ChEBI" id="CHEBI:57972"/>
        <dbReference type="EC" id="5.1.1.1"/>
    </reaction>
</comment>
<dbReference type="GO" id="GO:0009252">
    <property type="term" value="P:peptidoglycan biosynthetic process"/>
    <property type="evidence" value="ECO:0007669"/>
    <property type="project" value="TreeGrafter"/>
</dbReference>
<dbReference type="STRING" id="571933.SAMN05216362_1504"/>
<comment type="cofactor">
    <cofactor evidence="2 5 6">
        <name>pyridoxal 5'-phosphate</name>
        <dbReference type="ChEBI" id="CHEBI:597326"/>
    </cofactor>
</comment>
<dbReference type="InterPro" id="IPR000821">
    <property type="entry name" value="Ala_racemase"/>
</dbReference>
<dbReference type="GO" id="GO:0030170">
    <property type="term" value="F:pyridoxal phosphate binding"/>
    <property type="evidence" value="ECO:0007669"/>
    <property type="project" value="UniProtKB-UniRule"/>
</dbReference>
<proteinExistence type="inferred from homology"/>
<dbReference type="PANTHER" id="PTHR30511">
    <property type="entry name" value="ALANINE RACEMASE"/>
    <property type="match status" value="1"/>
</dbReference>
<evidence type="ECO:0000256" key="2">
    <source>
        <dbReference type="ARBA" id="ARBA00001933"/>
    </source>
</evidence>
<evidence type="ECO:0000313" key="9">
    <source>
        <dbReference type="EMBL" id="SER13276.1"/>
    </source>
</evidence>
<feature type="active site" description="Proton acceptor; specific for L-alanine" evidence="5">
    <location>
        <position position="267"/>
    </location>
</feature>
<dbReference type="PRINTS" id="PR00992">
    <property type="entry name" value="ALARACEMASE"/>
</dbReference>
<dbReference type="FunFam" id="3.20.20.10:FF:000002">
    <property type="entry name" value="Alanine racemase"/>
    <property type="match status" value="1"/>
</dbReference>
<dbReference type="RefSeq" id="WP_091775729.1">
    <property type="nucleotide sequence ID" value="NZ_FOES01000050.1"/>
</dbReference>
<dbReference type="FunFam" id="2.40.37.10:FF:000006">
    <property type="entry name" value="Alanine racemase"/>
    <property type="match status" value="1"/>
</dbReference>
<dbReference type="SMART" id="SM01005">
    <property type="entry name" value="Ala_racemase_C"/>
    <property type="match status" value="1"/>
</dbReference>
<dbReference type="Gene3D" id="2.40.37.10">
    <property type="entry name" value="Lyase, Ornithine Decarboxylase, Chain A, domain 1"/>
    <property type="match status" value="1"/>
</dbReference>
<dbReference type="SUPFAM" id="SSF50621">
    <property type="entry name" value="Alanine racemase C-terminal domain-like"/>
    <property type="match status" value="1"/>
</dbReference>
<dbReference type="NCBIfam" id="TIGR00492">
    <property type="entry name" value="alr"/>
    <property type="match status" value="1"/>
</dbReference>
<comment type="function">
    <text evidence="5">Catalyzes the interconversion of L-alanine and D-alanine. May also act on other amino acids.</text>
</comment>
<accession>A0A1H9LPD0</accession>
<gene>
    <name evidence="9" type="ORF">SAMN05216362_1504</name>
</gene>
<evidence type="ECO:0000256" key="6">
    <source>
        <dbReference type="PIRSR" id="PIRSR600821-50"/>
    </source>
</evidence>
<dbReference type="PANTHER" id="PTHR30511:SF0">
    <property type="entry name" value="ALANINE RACEMASE, CATABOLIC-RELATED"/>
    <property type="match status" value="1"/>
</dbReference>